<dbReference type="EMBL" id="GDJX01010655">
    <property type="protein sequence ID" value="JAT57281.1"/>
    <property type="molecule type" value="Transcribed_RNA"/>
</dbReference>
<keyword evidence="8" id="KW-0539">Nucleus</keyword>
<feature type="region of interest" description="Disordered" evidence="10">
    <location>
        <begin position="43"/>
        <end position="66"/>
    </location>
</feature>
<accession>A0A1D1YRL6</accession>
<feature type="transmembrane region" description="Helical" evidence="11">
    <location>
        <begin position="987"/>
        <end position="1005"/>
    </location>
</feature>
<keyword evidence="5" id="KW-0805">Transcription regulation</keyword>
<feature type="region of interest" description="Disordered" evidence="10">
    <location>
        <begin position="190"/>
        <end position="210"/>
    </location>
</feature>
<keyword evidence="11" id="KW-0812">Transmembrane</keyword>
<dbReference type="SUPFAM" id="SSF103612">
    <property type="entry name" value="SBT domain"/>
    <property type="match status" value="1"/>
</dbReference>
<keyword evidence="6" id="KW-0238">DNA-binding</keyword>
<gene>
    <name evidence="13" type="primary">SPL6_4</name>
    <name evidence="13" type="ORF">g.59003</name>
</gene>
<dbReference type="PANTHER" id="PTHR31251">
    <property type="entry name" value="SQUAMOSA PROMOTER-BINDING-LIKE PROTEIN 4"/>
    <property type="match status" value="1"/>
</dbReference>
<evidence type="ECO:0000256" key="3">
    <source>
        <dbReference type="ARBA" id="ARBA00022771"/>
    </source>
</evidence>
<feature type="compositionally biased region" description="Basic residues" evidence="10">
    <location>
        <begin position="190"/>
        <end position="199"/>
    </location>
</feature>
<evidence type="ECO:0000256" key="7">
    <source>
        <dbReference type="ARBA" id="ARBA00023163"/>
    </source>
</evidence>
<feature type="domain" description="SBP-type" evidence="12">
    <location>
        <begin position="123"/>
        <end position="200"/>
    </location>
</feature>
<evidence type="ECO:0000256" key="2">
    <source>
        <dbReference type="ARBA" id="ARBA00022723"/>
    </source>
</evidence>
<organism evidence="13">
    <name type="scientific">Anthurium amnicola</name>
    <dbReference type="NCBI Taxonomy" id="1678845"/>
    <lineage>
        <taxon>Eukaryota</taxon>
        <taxon>Viridiplantae</taxon>
        <taxon>Streptophyta</taxon>
        <taxon>Embryophyta</taxon>
        <taxon>Tracheophyta</taxon>
        <taxon>Spermatophyta</taxon>
        <taxon>Magnoliopsida</taxon>
        <taxon>Liliopsida</taxon>
        <taxon>Araceae</taxon>
        <taxon>Pothoideae</taxon>
        <taxon>Potheae</taxon>
        <taxon>Anthurium</taxon>
    </lineage>
</organism>
<feature type="compositionally biased region" description="Low complexity" evidence="10">
    <location>
        <begin position="441"/>
        <end position="463"/>
    </location>
</feature>
<evidence type="ECO:0000256" key="11">
    <source>
        <dbReference type="SAM" id="Phobius"/>
    </source>
</evidence>
<sequence length="1028" mass="113453">MEWDLNDWRWDGDLLVATPMDAAPSDCGNKQLFPVPSPGGLFDHSSPCSAESGPIVSGKGKGESEKRRREMMVADEDVPGDEAGFLTLKLGGRVYPVTDHVDLVNWDGKNGKKSKVQVGNSIRATCQVEGCGADLSDAKDYHRRHKVCEMHAKASEALVGNVLQRFCQQCSRFHLLQEFDEGKRSCRRRLAGHNRRRRKTNPDSVASGSSLMDDRSSNYLLISLLRILANLHSDSSEQLKDQSLLSHLLKNLASLSGSFDANSLPGLLQTPQGQQKLGTAAGTSSQAAHAMASNGVAAQESSWPVCSRAKMNCVTEIQRSTARPTDQPLSIAVSSEEMPWKRNTLETSPGERVVAIHHGQSTGRVPMKGDIPVETERFSLLNQVLPTGSDLEKVGFRSFDLNDVCSGHDITEGPDNFITPANQPSGSLCCPSWVLKSSQKTSLTQTSGNSDSASAQSHSTSNGDAKNCTDRMVFKLFGKDPSDFPLVLRSQILDWLSNSPMDIEGYIRPGCIILTVYLHLTDSTWKELCHNLRCSLERLLDIAGDDFWGTGWLYARIQDQIAFIYNGCVVLDTPLLFNSHNHCQILSVSPLAVSASKRVNFTVKGLNLAQSSIRLLCSFDGKYLVQEMTQALVSSTGTTNEHDNAQCLQFSCLVPNATGRGFIEVEDQGLSNSFFPFIVAEEDVSYEICTLESIINSIYSNSNYDDGTGGMKTRTLALDFVHEMGWLLRRSHLRSCSENLNSHANIYPLSQFRWLVEFSMDHNWCAVVKKLLDILFSGAVDVGGHSFELAISESAFLHSAVQKNQRPVVELLLRYVPADDLGCSISQNTQVEHFQRSLLFRPDMLGPFNVTPLHIAASMCDGENVLDALTDDPGQLGIKAWMSVRDSSGLTPEDYAHSRGFKSYIHLVQKKINQKSAAKHTVLDIPGMPADLDINQKQTSGSISNTATGFQIDKRRMTLKLQPSCRLCTPCQPSYRIENRNLTYRPAMLFMVGIAAVCVCVGIFLRSPPEVRSVFPPFRWELLKCGYM</sequence>
<keyword evidence="3 9" id="KW-0863">Zinc-finger</keyword>
<keyword evidence="7" id="KW-0804">Transcription</keyword>
<keyword evidence="4" id="KW-0862">Zinc</keyword>
<evidence type="ECO:0000256" key="4">
    <source>
        <dbReference type="ARBA" id="ARBA00022833"/>
    </source>
</evidence>
<dbReference type="InterPro" id="IPR044817">
    <property type="entry name" value="SBP-like"/>
</dbReference>
<keyword evidence="11" id="KW-0472">Membrane</keyword>
<dbReference type="InterPro" id="IPR036893">
    <property type="entry name" value="SBP_sf"/>
</dbReference>
<dbReference type="Pfam" id="PF26102">
    <property type="entry name" value="Ig_SPL7"/>
    <property type="match status" value="1"/>
</dbReference>
<evidence type="ECO:0000259" key="12">
    <source>
        <dbReference type="PROSITE" id="PS51141"/>
    </source>
</evidence>
<reference evidence="13" key="1">
    <citation type="submission" date="2015-07" db="EMBL/GenBank/DDBJ databases">
        <title>Transcriptome Assembly of Anthurium amnicola.</title>
        <authorList>
            <person name="Suzuki J."/>
        </authorList>
    </citation>
    <scope>NUCLEOTIDE SEQUENCE</scope>
</reference>
<keyword evidence="2" id="KW-0479">Metal-binding</keyword>
<evidence type="ECO:0000313" key="13">
    <source>
        <dbReference type="EMBL" id="JAT57281.1"/>
    </source>
</evidence>
<evidence type="ECO:0000256" key="5">
    <source>
        <dbReference type="ARBA" id="ARBA00023015"/>
    </source>
</evidence>
<dbReference type="Pfam" id="PF03110">
    <property type="entry name" value="SBP"/>
    <property type="match status" value="1"/>
</dbReference>
<dbReference type="AlphaFoldDB" id="A0A1D1YRL6"/>
<evidence type="ECO:0000256" key="8">
    <source>
        <dbReference type="ARBA" id="ARBA00023242"/>
    </source>
</evidence>
<dbReference type="Gene3D" id="4.10.1100.10">
    <property type="entry name" value="Transcription factor, SBP-box domain"/>
    <property type="match status" value="1"/>
</dbReference>
<comment type="subcellular location">
    <subcellularLocation>
        <location evidence="1">Nucleus</location>
    </subcellularLocation>
</comment>
<evidence type="ECO:0000256" key="10">
    <source>
        <dbReference type="SAM" id="MobiDB-lite"/>
    </source>
</evidence>
<proteinExistence type="predicted"/>
<dbReference type="GO" id="GO:0003677">
    <property type="term" value="F:DNA binding"/>
    <property type="evidence" value="ECO:0007669"/>
    <property type="project" value="UniProtKB-KW"/>
</dbReference>
<evidence type="ECO:0000256" key="6">
    <source>
        <dbReference type="ARBA" id="ARBA00023125"/>
    </source>
</evidence>
<dbReference type="FunFam" id="4.10.1100.10:FF:000001">
    <property type="entry name" value="Squamosa promoter-binding-like protein 14"/>
    <property type="match status" value="1"/>
</dbReference>
<name>A0A1D1YRL6_9ARAE</name>
<dbReference type="GO" id="GO:0005634">
    <property type="term" value="C:nucleus"/>
    <property type="evidence" value="ECO:0007669"/>
    <property type="project" value="UniProtKB-SubCell"/>
</dbReference>
<dbReference type="PANTHER" id="PTHR31251:SF86">
    <property type="entry name" value="SQUAMOSA PROMOTER-BINDING-LIKE PROTEIN 1"/>
    <property type="match status" value="1"/>
</dbReference>
<evidence type="ECO:0000256" key="9">
    <source>
        <dbReference type="PROSITE-ProRule" id="PRU00470"/>
    </source>
</evidence>
<keyword evidence="11" id="KW-1133">Transmembrane helix</keyword>
<dbReference type="InterPro" id="IPR004333">
    <property type="entry name" value="SBP_dom"/>
</dbReference>
<dbReference type="InterPro" id="IPR036770">
    <property type="entry name" value="Ankyrin_rpt-contain_sf"/>
</dbReference>
<protein>
    <submittedName>
        <fullName evidence="13">Squamosa promoter-binding-like protein 6</fullName>
    </submittedName>
</protein>
<dbReference type="GO" id="GO:0008270">
    <property type="term" value="F:zinc ion binding"/>
    <property type="evidence" value="ECO:0007669"/>
    <property type="project" value="UniProtKB-KW"/>
</dbReference>
<evidence type="ECO:0000256" key="1">
    <source>
        <dbReference type="ARBA" id="ARBA00004123"/>
    </source>
</evidence>
<dbReference type="Gene3D" id="1.25.40.20">
    <property type="entry name" value="Ankyrin repeat-containing domain"/>
    <property type="match status" value="1"/>
</dbReference>
<dbReference type="SUPFAM" id="SSF48403">
    <property type="entry name" value="Ankyrin repeat"/>
    <property type="match status" value="1"/>
</dbReference>
<feature type="region of interest" description="Disordered" evidence="10">
    <location>
        <begin position="441"/>
        <end position="464"/>
    </location>
</feature>
<dbReference type="PROSITE" id="PS51141">
    <property type="entry name" value="ZF_SBP"/>
    <property type="match status" value="1"/>
</dbReference>